<evidence type="ECO:0000256" key="6">
    <source>
        <dbReference type="ARBA" id="ARBA00023002"/>
    </source>
</evidence>
<comment type="function">
    <text evidence="7 8">Key enzyme in folate metabolism. Catalyzes an essential reaction for de novo glycine and purine synthesis, and for DNA precursor synthesis.</text>
</comment>
<keyword evidence="6 8" id="KW-0560">Oxidoreductase</keyword>
<comment type="pathway">
    <text evidence="1 8">Cofactor biosynthesis; tetrahydrofolate biosynthesis; 5,6,7,8-tetrahydrofolate from 7,8-dihydrofolate: step 1/1.</text>
</comment>
<reference evidence="10" key="1">
    <citation type="submission" date="2021-06" db="EMBL/GenBank/DDBJ databases">
        <authorList>
            <person name="Huq M.A."/>
        </authorList>
    </citation>
    <scope>NUCLEOTIDE SEQUENCE</scope>
    <source>
        <strain evidence="10">MAH-26</strain>
    </source>
</reference>
<dbReference type="GO" id="GO:0004146">
    <property type="term" value="F:dihydrofolate reductase activity"/>
    <property type="evidence" value="ECO:0007669"/>
    <property type="project" value="UniProtKB-EC"/>
</dbReference>
<dbReference type="RefSeq" id="WP_217790315.1">
    <property type="nucleotide sequence ID" value="NZ_JAHSPG010000003.1"/>
</dbReference>
<dbReference type="EC" id="1.5.1.3" evidence="3 8"/>
<evidence type="ECO:0000256" key="5">
    <source>
        <dbReference type="ARBA" id="ARBA00022857"/>
    </source>
</evidence>
<dbReference type="PANTHER" id="PTHR48069">
    <property type="entry name" value="DIHYDROFOLATE REDUCTASE"/>
    <property type="match status" value="1"/>
</dbReference>
<protein>
    <recommendedName>
        <fullName evidence="3 8">Dihydrofolate reductase</fullName>
        <ecNumber evidence="3 8">1.5.1.3</ecNumber>
    </recommendedName>
</protein>
<keyword evidence="4 8" id="KW-0554">One-carbon metabolism</keyword>
<evidence type="ECO:0000256" key="2">
    <source>
        <dbReference type="ARBA" id="ARBA00009539"/>
    </source>
</evidence>
<evidence type="ECO:0000256" key="3">
    <source>
        <dbReference type="ARBA" id="ARBA00012856"/>
    </source>
</evidence>
<accession>A0A9E2S826</accession>
<keyword evidence="11" id="KW-1185">Reference proteome</keyword>
<dbReference type="AlphaFoldDB" id="A0A9E2S826"/>
<dbReference type="EMBL" id="JAHSPG010000003">
    <property type="protein sequence ID" value="MBV4356668.1"/>
    <property type="molecule type" value="Genomic_DNA"/>
</dbReference>
<gene>
    <name evidence="10" type="ORF">KTO63_05860</name>
</gene>
<evidence type="ECO:0000256" key="4">
    <source>
        <dbReference type="ARBA" id="ARBA00022563"/>
    </source>
</evidence>
<dbReference type="GO" id="GO:0046654">
    <property type="term" value="P:tetrahydrofolate biosynthetic process"/>
    <property type="evidence" value="ECO:0007669"/>
    <property type="project" value="InterPro"/>
</dbReference>
<dbReference type="GO" id="GO:0005829">
    <property type="term" value="C:cytosol"/>
    <property type="evidence" value="ECO:0007669"/>
    <property type="project" value="TreeGrafter"/>
</dbReference>
<dbReference type="GO" id="GO:0006730">
    <property type="term" value="P:one-carbon metabolic process"/>
    <property type="evidence" value="ECO:0007669"/>
    <property type="project" value="UniProtKB-KW"/>
</dbReference>
<dbReference type="GO" id="GO:0046452">
    <property type="term" value="P:dihydrofolate metabolic process"/>
    <property type="evidence" value="ECO:0007669"/>
    <property type="project" value="TreeGrafter"/>
</dbReference>
<evidence type="ECO:0000313" key="10">
    <source>
        <dbReference type="EMBL" id="MBV4356668.1"/>
    </source>
</evidence>
<evidence type="ECO:0000256" key="8">
    <source>
        <dbReference type="PIRNR" id="PIRNR000194"/>
    </source>
</evidence>
<comment type="catalytic activity">
    <reaction evidence="8">
        <text>(6S)-5,6,7,8-tetrahydrofolate + NADP(+) = 7,8-dihydrofolate + NADPH + H(+)</text>
        <dbReference type="Rhea" id="RHEA:15009"/>
        <dbReference type="ChEBI" id="CHEBI:15378"/>
        <dbReference type="ChEBI" id="CHEBI:57451"/>
        <dbReference type="ChEBI" id="CHEBI:57453"/>
        <dbReference type="ChEBI" id="CHEBI:57783"/>
        <dbReference type="ChEBI" id="CHEBI:58349"/>
        <dbReference type="EC" id="1.5.1.3"/>
    </reaction>
</comment>
<dbReference type="InterPro" id="IPR001796">
    <property type="entry name" value="DHFR_dom"/>
</dbReference>
<evidence type="ECO:0000313" key="11">
    <source>
        <dbReference type="Proteomes" id="UP000812270"/>
    </source>
</evidence>
<dbReference type="PROSITE" id="PS51330">
    <property type="entry name" value="DHFR_2"/>
    <property type="match status" value="1"/>
</dbReference>
<keyword evidence="5 8" id="KW-0521">NADP</keyword>
<dbReference type="PANTHER" id="PTHR48069:SF3">
    <property type="entry name" value="DIHYDROFOLATE REDUCTASE"/>
    <property type="match status" value="1"/>
</dbReference>
<organism evidence="10 11">
    <name type="scientific">Pinibacter aurantiacus</name>
    <dbReference type="NCBI Taxonomy" id="2851599"/>
    <lineage>
        <taxon>Bacteria</taxon>
        <taxon>Pseudomonadati</taxon>
        <taxon>Bacteroidota</taxon>
        <taxon>Chitinophagia</taxon>
        <taxon>Chitinophagales</taxon>
        <taxon>Chitinophagaceae</taxon>
        <taxon>Pinibacter</taxon>
    </lineage>
</organism>
<feature type="domain" description="DHFR" evidence="9">
    <location>
        <begin position="2"/>
        <end position="163"/>
    </location>
</feature>
<evidence type="ECO:0000256" key="7">
    <source>
        <dbReference type="ARBA" id="ARBA00025067"/>
    </source>
</evidence>
<comment type="caution">
    <text evidence="10">The sequence shown here is derived from an EMBL/GenBank/DDBJ whole genome shotgun (WGS) entry which is preliminary data.</text>
</comment>
<sequence length="164" mass="18841">MIISFVVAASENNAIGKNNELLWRLPNDTKFFKNITWAMPCIMGRKTFESLGKALNGRKNIVITRQDDWKADDAIVVRNIQDALKAAEGTDSKEVFVIGGAQIYKEMLPMANKIYITRVHASFNDADAFFPEINTSEWKLTSNQDFPIDDKHAYEYSFQVWERR</sequence>
<dbReference type="GO" id="GO:0070401">
    <property type="term" value="F:NADP+ binding"/>
    <property type="evidence" value="ECO:0007669"/>
    <property type="project" value="UniProtKB-ARBA"/>
</dbReference>
<comment type="similarity">
    <text evidence="2 8">Belongs to the dihydrofolate reductase family.</text>
</comment>
<dbReference type="Pfam" id="PF00186">
    <property type="entry name" value="DHFR_1"/>
    <property type="match status" value="1"/>
</dbReference>
<evidence type="ECO:0000256" key="1">
    <source>
        <dbReference type="ARBA" id="ARBA00004903"/>
    </source>
</evidence>
<dbReference type="CDD" id="cd00209">
    <property type="entry name" value="DHFR"/>
    <property type="match status" value="1"/>
</dbReference>
<dbReference type="FunFam" id="3.40.430.10:FF:000001">
    <property type="entry name" value="Dihydrofolate reductase"/>
    <property type="match status" value="1"/>
</dbReference>
<evidence type="ECO:0000259" key="9">
    <source>
        <dbReference type="PROSITE" id="PS51330"/>
    </source>
</evidence>
<proteinExistence type="inferred from homology"/>
<name>A0A9E2S826_9BACT</name>
<dbReference type="InterPro" id="IPR012259">
    <property type="entry name" value="DHFR"/>
</dbReference>
<dbReference type="GO" id="GO:0046655">
    <property type="term" value="P:folic acid metabolic process"/>
    <property type="evidence" value="ECO:0007669"/>
    <property type="project" value="TreeGrafter"/>
</dbReference>
<dbReference type="Proteomes" id="UP000812270">
    <property type="component" value="Unassembled WGS sequence"/>
</dbReference>
<dbReference type="PIRSF" id="PIRSF000194">
    <property type="entry name" value="DHFR"/>
    <property type="match status" value="1"/>
</dbReference>